<proteinExistence type="predicted"/>
<accession>F5XE56</accession>
<evidence type="ECO:0000313" key="3">
    <source>
        <dbReference type="Proteomes" id="UP000007947"/>
    </source>
</evidence>
<dbReference type="HOGENOM" id="CLU_2585758_0_0_11"/>
<keyword evidence="1" id="KW-0812">Transmembrane</keyword>
<keyword evidence="3" id="KW-1185">Reference proteome</keyword>
<protein>
    <submittedName>
        <fullName evidence="2">Uncharacterized protein</fullName>
    </submittedName>
</protein>
<dbReference type="Proteomes" id="UP000007947">
    <property type="component" value="Chromosome"/>
</dbReference>
<keyword evidence="1" id="KW-1133">Transmembrane helix</keyword>
<feature type="transmembrane region" description="Helical" evidence="1">
    <location>
        <begin position="6"/>
        <end position="28"/>
    </location>
</feature>
<dbReference type="AlphaFoldDB" id="F5XE56"/>
<sequence length="80" mass="8698">MDTGDVRYPWVIAVVISSWLSAVAILWAGRPASLWAREHEEDESSGQVIIQAGVNSCQPARLGLVGGVWAREAGSHTLRR</sequence>
<dbReference type="RefSeq" id="WP_013865436.1">
    <property type="nucleotide sequence ID" value="NC_015635.1"/>
</dbReference>
<gene>
    <name evidence="2" type="ordered locus">MLP_45900</name>
</gene>
<keyword evidence="1" id="KW-0472">Membrane</keyword>
<reference evidence="2 3" key="1">
    <citation type="submission" date="2011-05" db="EMBL/GenBank/DDBJ databases">
        <title>Whole genome sequence of Microlunatus phosphovorus NM-1.</title>
        <authorList>
            <person name="Hosoyama A."/>
            <person name="Sasaki K."/>
            <person name="Harada T."/>
            <person name="Igarashi R."/>
            <person name="Kawakoshi A."/>
            <person name="Sasagawa M."/>
            <person name="Fukada J."/>
            <person name="Nakamura S."/>
            <person name="Katano Y."/>
            <person name="Hanada S."/>
            <person name="Kamagata Y."/>
            <person name="Nakamura N."/>
            <person name="Yamazaki S."/>
            <person name="Fujita N."/>
        </authorList>
    </citation>
    <scope>NUCLEOTIDE SEQUENCE [LARGE SCALE GENOMIC DNA]</scope>
    <source>
        <strain evidence="3">ATCC 700054 / DSM 10555 / JCM 9379 / NBRC 101784 / NCIMB 13414 / VKM Ac-1990 / NM-1</strain>
    </source>
</reference>
<evidence type="ECO:0000256" key="1">
    <source>
        <dbReference type="SAM" id="Phobius"/>
    </source>
</evidence>
<evidence type="ECO:0000313" key="2">
    <source>
        <dbReference type="EMBL" id="BAK37604.1"/>
    </source>
</evidence>
<dbReference type="STRING" id="1032480.MLP_45900"/>
<dbReference type="EMBL" id="AP012204">
    <property type="protein sequence ID" value="BAK37604.1"/>
    <property type="molecule type" value="Genomic_DNA"/>
</dbReference>
<dbReference type="KEGG" id="mph:MLP_45900"/>
<name>F5XE56_MICPN</name>
<organism evidence="2 3">
    <name type="scientific">Microlunatus phosphovorus (strain ATCC 700054 / DSM 10555 / JCM 9379 / NBRC 101784 / NCIMB 13414 / VKM Ac-1990 / NM-1)</name>
    <dbReference type="NCBI Taxonomy" id="1032480"/>
    <lineage>
        <taxon>Bacteria</taxon>
        <taxon>Bacillati</taxon>
        <taxon>Actinomycetota</taxon>
        <taxon>Actinomycetes</taxon>
        <taxon>Propionibacteriales</taxon>
        <taxon>Propionibacteriaceae</taxon>
        <taxon>Microlunatus</taxon>
    </lineage>
</organism>